<evidence type="ECO:0000259" key="3">
    <source>
        <dbReference type="Pfam" id="PF19290"/>
    </source>
</evidence>
<gene>
    <name evidence="4" type="ordered locus">Calag_0976</name>
</gene>
<proteinExistence type="inferred from homology"/>
<dbReference type="InterPro" id="IPR051463">
    <property type="entry name" value="Peptidase_U62_metallo"/>
</dbReference>
<organism evidence="4 5">
    <name type="scientific">Caldisphaera lagunensis (strain DSM 15908 / JCM 11604 / ANMR 0165 / IC-154)</name>
    <dbReference type="NCBI Taxonomy" id="1056495"/>
    <lineage>
        <taxon>Archaea</taxon>
        <taxon>Thermoproteota</taxon>
        <taxon>Thermoprotei</taxon>
        <taxon>Acidilobales</taxon>
        <taxon>Caldisphaeraceae</taxon>
        <taxon>Caldisphaera</taxon>
    </lineage>
</organism>
<dbReference type="Pfam" id="PF19289">
    <property type="entry name" value="PmbA_TldD_3rd"/>
    <property type="match status" value="1"/>
</dbReference>
<dbReference type="InterPro" id="IPR025502">
    <property type="entry name" value="TldD"/>
</dbReference>
<dbReference type="NCBIfam" id="NF040952">
    <property type="entry name" value="Arch_mtprotase_TldD"/>
    <property type="match status" value="1"/>
</dbReference>
<dbReference type="GeneID" id="14212236"/>
<dbReference type="InterPro" id="IPR045569">
    <property type="entry name" value="Metalloprtase-TldD/E_C"/>
</dbReference>
<evidence type="ECO:0000313" key="5">
    <source>
        <dbReference type="Proteomes" id="UP000010469"/>
    </source>
</evidence>
<dbReference type="InParanoid" id="L0ABA3"/>
<reference evidence="5" key="1">
    <citation type="submission" date="2012-03" db="EMBL/GenBank/DDBJ databases">
        <title>Complete genome of Caldisphaera lagunensis DSM 15908.</title>
        <authorList>
            <person name="Lucas S."/>
            <person name="Copeland A."/>
            <person name="Lapidus A."/>
            <person name="Glavina del Rio T."/>
            <person name="Dalin E."/>
            <person name="Tice H."/>
            <person name="Bruce D."/>
            <person name="Goodwin L."/>
            <person name="Pitluck S."/>
            <person name="Peters L."/>
            <person name="Mikhailova N."/>
            <person name="Teshima H."/>
            <person name="Kyrpides N."/>
            <person name="Mavromatis K."/>
            <person name="Ivanova N."/>
            <person name="Brettin T."/>
            <person name="Detter J.C."/>
            <person name="Han C."/>
            <person name="Larimer F."/>
            <person name="Land M."/>
            <person name="Hauser L."/>
            <person name="Markowitz V."/>
            <person name="Cheng J.-F."/>
            <person name="Hugenholtz P."/>
            <person name="Woyke T."/>
            <person name="Wu D."/>
            <person name="Spring S."/>
            <person name="Schroeder M."/>
            <person name="Brambilla E."/>
            <person name="Klenk H.-P."/>
            <person name="Eisen J.A."/>
        </authorList>
    </citation>
    <scope>NUCLEOTIDE SEQUENCE [LARGE SCALE GENOMIC DNA]</scope>
    <source>
        <strain evidence="5">DSM 15908 / JCM 11604 / IC-154</strain>
    </source>
</reference>
<dbReference type="Gene3D" id="3.30.2290.10">
    <property type="entry name" value="PmbA/TldD superfamily"/>
    <property type="match status" value="1"/>
</dbReference>
<dbReference type="RefSeq" id="WP_015232596.1">
    <property type="nucleotide sequence ID" value="NC_019791.1"/>
</dbReference>
<evidence type="ECO:0000259" key="2">
    <source>
        <dbReference type="Pfam" id="PF19289"/>
    </source>
</evidence>
<dbReference type="eggNOG" id="arCOG00321">
    <property type="taxonomic scope" value="Archaea"/>
</dbReference>
<comment type="similarity">
    <text evidence="1">Belongs to the peptidase U62 family.</text>
</comment>
<dbReference type="STRING" id="1056495.Calag_0976"/>
<dbReference type="PANTHER" id="PTHR30624:SF0">
    <property type="entry name" value="METALLOPROTEASE SLR0863"/>
    <property type="match status" value="1"/>
</dbReference>
<dbReference type="InterPro" id="IPR053642">
    <property type="entry name" value="Zinc_metalloprotease_TldD"/>
</dbReference>
<dbReference type="InterPro" id="IPR036059">
    <property type="entry name" value="TldD/PmbA_sf"/>
</dbReference>
<accession>L0ABA3</accession>
<feature type="domain" description="Metalloprotease TldD/E central" evidence="3">
    <location>
        <begin position="101"/>
        <end position="191"/>
    </location>
</feature>
<dbReference type="GO" id="GO:0005829">
    <property type="term" value="C:cytosol"/>
    <property type="evidence" value="ECO:0007669"/>
    <property type="project" value="TreeGrafter"/>
</dbReference>
<dbReference type="Proteomes" id="UP000010469">
    <property type="component" value="Chromosome"/>
</dbReference>
<dbReference type="GO" id="GO:0006508">
    <property type="term" value="P:proteolysis"/>
    <property type="evidence" value="ECO:0007669"/>
    <property type="project" value="UniProtKB-KW"/>
</dbReference>
<keyword evidence="5" id="KW-1185">Reference proteome</keyword>
<protein>
    <submittedName>
        <fullName evidence="4">Putative Zn-dependent protease-like protein</fullName>
    </submittedName>
</protein>
<dbReference type="InterPro" id="IPR035068">
    <property type="entry name" value="TldD/PmbA_N"/>
</dbReference>
<dbReference type="HOGENOM" id="CLU_026425_1_2_2"/>
<feature type="domain" description="Metalloprotease TldD/E C-terminal" evidence="2">
    <location>
        <begin position="215"/>
        <end position="445"/>
    </location>
</feature>
<sequence length="448" mass="49910">MEDKVNTLLSLGADFADIRYMKIKTLVADSSEIRNIITNNGISEGYALRALYKGNFGYKFTTNLENVDLKDVISLAIGKGETKVYQLKEKKDRIIIKEKYPNYKKPEEIIYDISKIKDDIFKSDKRIKSVNIRFSENSIEKRYASSDNRYIEVNYKITSLSISVVAKENDINASAHISLSTYLGYPLEVFDINESIEKVLNRVSKQLIGKPAKAGEARVILSPEVSGVFAHEALGHLAEADLAASGVLGKMKGKKIAKEFVNVSDSPFLEYPTAIGITPYDDEGVEGREVKIIENGVVKEFMNNRTYAFYTNELPSGNGRSEDFRSSILIRMRNTYFKPGKSSLEEMMEDIKEGYLMSSVLGGQTSSDGTFQFGIEEGYKIENGEIKYPLRNVGIAGYTLDTLSQISDISKDFAVWPGVCGKMGQRVYVGTGGPYVKVEKIKVGGVNE</sequence>
<dbReference type="EMBL" id="CP003378">
    <property type="protein sequence ID" value="AFZ70699.1"/>
    <property type="molecule type" value="Genomic_DNA"/>
</dbReference>
<dbReference type="Pfam" id="PF19290">
    <property type="entry name" value="PmbA_TldD_2nd"/>
    <property type="match status" value="1"/>
</dbReference>
<dbReference type="PIRSF" id="PIRSF004919">
    <property type="entry name" value="TldD"/>
    <property type="match status" value="1"/>
</dbReference>
<dbReference type="PANTHER" id="PTHR30624">
    <property type="entry name" value="UNCHARACTERIZED PROTEIN TLDD AND PMBA"/>
    <property type="match status" value="1"/>
</dbReference>
<evidence type="ECO:0000313" key="4">
    <source>
        <dbReference type="EMBL" id="AFZ70699.1"/>
    </source>
</evidence>
<name>L0ABA3_CALLD</name>
<dbReference type="SUPFAM" id="SSF111283">
    <property type="entry name" value="Putative modulator of DNA gyrase, PmbA/TldD"/>
    <property type="match status" value="1"/>
</dbReference>
<keyword evidence="4" id="KW-0378">Hydrolase</keyword>
<dbReference type="InterPro" id="IPR045570">
    <property type="entry name" value="Metalloprtase-TldD/E_cen_dom"/>
</dbReference>
<dbReference type="KEGG" id="clg:Calag_0976"/>
<evidence type="ECO:0000256" key="1">
    <source>
        <dbReference type="ARBA" id="ARBA00005836"/>
    </source>
</evidence>
<keyword evidence="4" id="KW-0645">Protease</keyword>
<dbReference type="GO" id="GO:0008237">
    <property type="term" value="F:metallopeptidase activity"/>
    <property type="evidence" value="ECO:0007669"/>
    <property type="project" value="InterPro"/>
</dbReference>
<dbReference type="AlphaFoldDB" id="L0ABA3"/>